<accession>A0A6A4X748</accession>
<feature type="domain" description="Purple acid phosphatase C-terminal" evidence="5">
    <location>
        <begin position="341"/>
        <end position="404"/>
    </location>
</feature>
<dbReference type="PANTHER" id="PTHR45867">
    <property type="entry name" value="PURPLE ACID PHOSPHATASE"/>
    <property type="match status" value="1"/>
</dbReference>
<sequence>MLPTPPLLLVVVAVLLGGVCPAADNSGAEQIHLSFTDDVTTIQVTYSTFQPVKASARYGTDHVSLPGLCPGERHVYQVLGPAGWSEVFWFRAIPEGSDWSPRLAVVADMGTLTGIYSDLQNPSTLPFLVNDTREDMYDAVLHVGDFAYDMFTDNGTKGDEFLRQIQPVAAHLPYMTCPGNHEQRANFSNYKNRFSMAGGTEGMYYSFNMGPVHFISISTEFYYFLEYGFEQVFSQYNWLRADLAAANQRSIRNVRPWIVLFGHRPMYCSHKPNHACTEWHDRLRVGEDEFKPALPGLEHLLVSSGVDLALWAHEHSYHRSWPVRDGTVTDTGGDPYRNPGAPVHITAASAGRSTDKKPDVLQWMPWTAHRSSTEGYTRLSFHNATHMTIEQVAVGEDGAASVIDTVTIINDQHFT</sequence>
<dbReference type="GO" id="GO:0046872">
    <property type="term" value="F:metal ion binding"/>
    <property type="evidence" value="ECO:0007669"/>
    <property type="project" value="InterPro"/>
</dbReference>
<dbReference type="InterPro" id="IPR004843">
    <property type="entry name" value="Calcineurin-like_PHP"/>
</dbReference>
<keyword evidence="2" id="KW-0325">Glycoprotein</keyword>
<evidence type="ECO:0000259" key="5">
    <source>
        <dbReference type="Pfam" id="PF14008"/>
    </source>
</evidence>
<dbReference type="EMBL" id="VIIS01000204">
    <property type="protein sequence ID" value="KAF0311950.1"/>
    <property type="molecule type" value="Genomic_DNA"/>
</dbReference>
<dbReference type="GO" id="GO:0003993">
    <property type="term" value="F:acid phosphatase activity"/>
    <property type="evidence" value="ECO:0007669"/>
    <property type="project" value="UniProtKB-EC"/>
</dbReference>
<comment type="similarity">
    <text evidence="3">Belongs to the metallophosphoesterase superfamily. Purple acid phosphatase family.</text>
</comment>
<dbReference type="AlphaFoldDB" id="A0A6A4X748"/>
<dbReference type="SUPFAM" id="SSF56300">
    <property type="entry name" value="Metallo-dependent phosphatases"/>
    <property type="match status" value="1"/>
</dbReference>
<name>A0A6A4X748_AMPAM</name>
<dbReference type="SUPFAM" id="SSF49363">
    <property type="entry name" value="Purple acid phosphatase, N-terminal domain"/>
    <property type="match status" value="1"/>
</dbReference>
<comment type="caution">
    <text evidence="6">The sequence shown here is derived from an EMBL/GenBank/DDBJ whole genome shotgun (WGS) entry which is preliminary data.</text>
</comment>
<feature type="signal peptide" evidence="3">
    <location>
        <begin position="1"/>
        <end position="22"/>
    </location>
</feature>
<dbReference type="InterPro" id="IPR041792">
    <property type="entry name" value="MPP_PAP"/>
</dbReference>
<evidence type="ECO:0000256" key="1">
    <source>
        <dbReference type="ARBA" id="ARBA00022729"/>
    </source>
</evidence>
<dbReference type="Pfam" id="PF14008">
    <property type="entry name" value="Metallophos_C"/>
    <property type="match status" value="1"/>
</dbReference>
<keyword evidence="3" id="KW-0378">Hydrolase</keyword>
<dbReference type="EC" id="3.1.3.2" evidence="3"/>
<dbReference type="Proteomes" id="UP000440578">
    <property type="component" value="Unassembled WGS sequence"/>
</dbReference>
<dbReference type="CDD" id="cd00839">
    <property type="entry name" value="MPP_PAPs"/>
    <property type="match status" value="1"/>
</dbReference>
<keyword evidence="1 3" id="KW-0732">Signal</keyword>
<dbReference type="Gene3D" id="3.60.21.10">
    <property type="match status" value="1"/>
</dbReference>
<evidence type="ECO:0000259" key="4">
    <source>
        <dbReference type="Pfam" id="PF00149"/>
    </source>
</evidence>
<evidence type="ECO:0000313" key="7">
    <source>
        <dbReference type="Proteomes" id="UP000440578"/>
    </source>
</evidence>
<evidence type="ECO:0000256" key="3">
    <source>
        <dbReference type="RuleBase" id="RU361203"/>
    </source>
</evidence>
<proteinExistence type="inferred from homology"/>
<gene>
    <name evidence="6" type="primary">acp7_4</name>
    <name evidence="6" type="ORF">FJT64_017268</name>
</gene>
<evidence type="ECO:0000313" key="6">
    <source>
        <dbReference type="EMBL" id="KAF0311950.1"/>
    </source>
</evidence>
<dbReference type="OrthoDB" id="45007at2759"/>
<organism evidence="6 7">
    <name type="scientific">Amphibalanus amphitrite</name>
    <name type="common">Striped barnacle</name>
    <name type="synonym">Balanus amphitrite</name>
    <dbReference type="NCBI Taxonomy" id="1232801"/>
    <lineage>
        <taxon>Eukaryota</taxon>
        <taxon>Metazoa</taxon>
        <taxon>Ecdysozoa</taxon>
        <taxon>Arthropoda</taxon>
        <taxon>Crustacea</taxon>
        <taxon>Multicrustacea</taxon>
        <taxon>Cirripedia</taxon>
        <taxon>Thoracica</taxon>
        <taxon>Thoracicalcarea</taxon>
        <taxon>Balanomorpha</taxon>
        <taxon>Balanoidea</taxon>
        <taxon>Balanidae</taxon>
        <taxon>Amphibalaninae</taxon>
        <taxon>Amphibalanus</taxon>
    </lineage>
</organism>
<feature type="domain" description="Calcineurin-like phosphoesterase" evidence="4">
    <location>
        <begin position="102"/>
        <end position="317"/>
    </location>
</feature>
<keyword evidence="7" id="KW-1185">Reference proteome</keyword>
<dbReference type="PANTHER" id="PTHR45867:SF10">
    <property type="entry name" value="PURPLE ACID PHOSPHATASE"/>
    <property type="match status" value="1"/>
</dbReference>
<feature type="chain" id="PRO_5025711236" description="Purple acid phosphatase" evidence="3">
    <location>
        <begin position="23"/>
        <end position="415"/>
    </location>
</feature>
<comment type="catalytic activity">
    <reaction evidence="3">
        <text>a phosphate monoester + H2O = an alcohol + phosphate</text>
        <dbReference type="Rhea" id="RHEA:15017"/>
        <dbReference type="ChEBI" id="CHEBI:15377"/>
        <dbReference type="ChEBI" id="CHEBI:30879"/>
        <dbReference type="ChEBI" id="CHEBI:43474"/>
        <dbReference type="ChEBI" id="CHEBI:67140"/>
        <dbReference type="EC" id="3.1.3.2"/>
    </reaction>
</comment>
<dbReference type="InterPro" id="IPR025733">
    <property type="entry name" value="PAPs_C"/>
</dbReference>
<dbReference type="Pfam" id="PF00149">
    <property type="entry name" value="Metallophos"/>
    <property type="match status" value="1"/>
</dbReference>
<protein>
    <recommendedName>
        <fullName evidence="3">Purple acid phosphatase</fullName>
        <ecNumber evidence="3">3.1.3.2</ecNumber>
    </recommendedName>
</protein>
<reference evidence="6 7" key="1">
    <citation type="submission" date="2019-07" db="EMBL/GenBank/DDBJ databases">
        <title>Draft genome assembly of a fouling barnacle, Amphibalanus amphitrite (Darwin, 1854): The first reference genome for Thecostraca.</title>
        <authorList>
            <person name="Kim W."/>
        </authorList>
    </citation>
    <scope>NUCLEOTIDE SEQUENCE [LARGE SCALE GENOMIC DNA]</scope>
    <source>
        <strain evidence="6">SNU_AA5</strain>
        <tissue evidence="6">Soma without cirri and trophi</tissue>
    </source>
</reference>
<dbReference type="InterPro" id="IPR029052">
    <property type="entry name" value="Metallo-depent_PP-like"/>
</dbReference>
<dbReference type="InterPro" id="IPR008963">
    <property type="entry name" value="Purple_acid_Pase-like_N"/>
</dbReference>
<evidence type="ECO:0000256" key="2">
    <source>
        <dbReference type="ARBA" id="ARBA00023180"/>
    </source>
</evidence>